<evidence type="ECO:0000256" key="12">
    <source>
        <dbReference type="ARBA" id="ARBA00022741"/>
    </source>
</evidence>
<organism evidence="25 26">
    <name type="scientific">Helicoverpa armigera</name>
    <name type="common">Cotton bollworm</name>
    <name type="synonym">Heliothis armigera</name>
    <dbReference type="NCBI Taxonomy" id="29058"/>
    <lineage>
        <taxon>Eukaryota</taxon>
        <taxon>Metazoa</taxon>
        <taxon>Ecdysozoa</taxon>
        <taxon>Arthropoda</taxon>
        <taxon>Hexapoda</taxon>
        <taxon>Insecta</taxon>
        <taxon>Pterygota</taxon>
        <taxon>Neoptera</taxon>
        <taxon>Endopterygota</taxon>
        <taxon>Lepidoptera</taxon>
        <taxon>Glossata</taxon>
        <taxon>Ditrysia</taxon>
        <taxon>Noctuoidea</taxon>
        <taxon>Noctuidae</taxon>
        <taxon>Heliothinae</taxon>
        <taxon>Helicoverpa</taxon>
    </lineage>
</organism>
<feature type="compositionally biased region" description="Acidic residues" evidence="23">
    <location>
        <begin position="525"/>
        <end position="539"/>
    </location>
</feature>
<dbReference type="GO" id="GO:0045087">
    <property type="term" value="P:innate immune response"/>
    <property type="evidence" value="ECO:0007669"/>
    <property type="project" value="UniProtKB-KW"/>
</dbReference>
<keyword evidence="16" id="KW-0391">Immunity</keyword>
<keyword evidence="26" id="KW-1185">Reference proteome</keyword>
<keyword evidence="17" id="KW-0051">Antiviral defense</keyword>
<comment type="catalytic activity">
    <reaction evidence="19 22">
        <text>L-seryl-[protein] + ATP = O-phospho-L-seryl-[protein] + ADP + H(+)</text>
        <dbReference type="Rhea" id="RHEA:17989"/>
        <dbReference type="Rhea" id="RHEA-COMP:9863"/>
        <dbReference type="Rhea" id="RHEA-COMP:11604"/>
        <dbReference type="ChEBI" id="CHEBI:15378"/>
        <dbReference type="ChEBI" id="CHEBI:29999"/>
        <dbReference type="ChEBI" id="CHEBI:30616"/>
        <dbReference type="ChEBI" id="CHEBI:83421"/>
        <dbReference type="ChEBI" id="CHEBI:456216"/>
        <dbReference type="EC" id="2.7.11.1"/>
    </reaction>
</comment>
<keyword evidence="15 22" id="KW-0460">Magnesium</keyword>
<dbReference type="InterPro" id="IPR017406">
    <property type="entry name" value="Ser/Thr_kinase_Rio3"/>
</dbReference>
<sequence>MSNPWKKIAAPAEVQDLSDIMSEELARGLQVKEEIKFAEQFSEQLSDQHVSTSNDIPPEILHEIEASNVKDYCNSDAIIAKVLQCQFDREYDDELKVVEKKRNGDAKVSVSYDNYFNVPKHLIYDSESDDEDYERGKKDWDRFETNEKEFASLPKRGYVMKDGEMVTKHDSVINGRRNACRVMAFPPEVCTGDGAGFDMKLSNSVFNHLREQTRHHQTRKHKMLDRKESHATAEMGLDEPTRLILFKLINNELLEDINGIISTGKESVVLHANGNTNYPDLTVPKECAIKVFKTTLNEFKTRDKYIEADYRFKDRFSKQNPRKIVHMWAEKEMHNMLRLKKIGLNCPDMVCLKKHILVMSFIGKDNKPAPKLRDVILKPEKWQSVYNEVVEAVHKMYNTGHMIHADLSEYNILWWDNKCWFIDVSQSVQPDHPNGLEFLLRDCRNIANFFEKKGVADMKSGEDLFKSITGFEEIDVNFLEGVHTTYNSLLSRFEVAPDDNRNVSYPFEYCWQKTSEGKLKSDKSADEEDDDDEEDEFEEMWSHSLQNKAVVDTAADFGNEVIVQEGSSRDNVAVDREVNFGKELGVVIPKMDGISSTDKKS</sequence>
<evidence type="ECO:0000256" key="15">
    <source>
        <dbReference type="ARBA" id="ARBA00022842"/>
    </source>
</evidence>
<gene>
    <name evidence="25" type="primary">HaOG208197</name>
    <name evidence="25" type="ORF">B5X24_HaOG208197</name>
</gene>
<evidence type="ECO:0000256" key="6">
    <source>
        <dbReference type="ARBA" id="ARBA00022517"/>
    </source>
</evidence>
<dbReference type="GO" id="GO:0051607">
    <property type="term" value="P:defense response to virus"/>
    <property type="evidence" value="ECO:0007669"/>
    <property type="project" value="UniProtKB-KW"/>
</dbReference>
<comment type="subcellular location">
    <subcellularLocation>
        <location evidence="2">Cytoplasm</location>
    </subcellularLocation>
</comment>
<evidence type="ECO:0000256" key="13">
    <source>
        <dbReference type="ARBA" id="ARBA00022777"/>
    </source>
</evidence>
<dbReference type="FunFam" id="3.30.200.20:FF:000200">
    <property type="entry name" value="Serine/threonine-protein kinase RIO3"/>
    <property type="match status" value="1"/>
</dbReference>
<dbReference type="CDD" id="cd05146">
    <property type="entry name" value="RIO3_euk"/>
    <property type="match status" value="1"/>
</dbReference>
<comment type="similarity">
    <text evidence="3 22">Belongs to the protein kinase superfamily. RIO-type Ser/Thr kinase family.</text>
</comment>
<evidence type="ECO:0000256" key="20">
    <source>
        <dbReference type="ARBA" id="ARBA00064322"/>
    </source>
</evidence>
<evidence type="ECO:0000256" key="8">
    <source>
        <dbReference type="ARBA" id="ARBA00022553"/>
    </source>
</evidence>
<dbReference type="Gene3D" id="3.30.200.20">
    <property type="entry name" value="Phosphorylase Kinase, domain 1"/>
    <property type="match status" value="1"/>
</dbReference>
<evidence type="ECO:0000256" key="16">
    <source>
        <dbReference type="ARBA" id="ARBA00022859"/>
    </source>
</evidence>
<keyword evidence="7 22" id="KW-0723">Serine/threonine-protein kinase</keyword>
<dbReference type="EMBL" id="KZ150062">
    <property type="protein sequence ID" value="PZC74207.1"/>
    <property type="molecule type" value="Genomic_DNA"/>
</dbReference>
<feature type="domain" description="RIO kinase" evidence="24">
    <location>
        <begin position="226"/>
        <end position="470"/>
    </location>
</feature>
<keyword evidence="14" id="KW-0067">ATP-binding</keyword>
<dbReference type="OrthoDB" id="205248at2759"/>
<dbReference type="Gene3D" id="1.10.510.10">
    <property type="entry name" value="Transferase(Phosphotransferase) domain 1"/>
    <property type="match status" value="1"/>
</dbReference>
<evidence type="ECO:0000256" key="19">
    <source>
        <dbReference type="ARBA" id="ARBA00048679"/>
    </source>
</evidence>
<dbReference type="SMART" id="SM00090">
    <property type="entry name" value="RIO"/>
    <property type="match status" value="1"/>
</dbReference>
<evidence type="ECO:0000256" key="22">
    <source>
        <dbReference type="PIRNR" id="PIRNR038146"/>
    </source>
</evidence>
<evidence type="ECO:0000313" key="25">
    <source>
        <dbReference type="EMBL" id="PZC74207.1"/>
    </source>
</evidence>
<keyword evidence="11 22" id="KW-0479">Metal-binding</keyword>
<dbReference type="InterPro" id="IPR018934">
    <property type="entry name" value="RIO_dom"/>
</dbReference>
<keyword evidence="8" id="KW-0597">Phosphoprotein</keyword>
<evidence type="ECO:0000256" key="5">
    <source>
        <dbReference type="ARBA" id="ARBA00022490"/>
    </source>
</evidence>
<evidence type="ECO:0000256" key="14">
    <source>
        <dbReference type="ARBA" id="ARBA00022840"/>
    </source>
</evidence>
<comment type="catalytic activity">
    <reaction evidence="18 22">
        <text>L-threonyl-[protein] + ATP = O-phospho-L-threonyl-[protein] + ADP + H(+)</text>
        <dbReference type="Rhea" id="RHEA:46608"/>
        <dbReference type="Rhea" id="RHEA-COMP:11060"/>
        <dbReference type="Rhea" id="RHEA-COMP:11605"/>
        <dbReference type="ChEBI" id="CHEBI:15378"/>
        <dbReference type="ChEBI" id="CHEBI:30013"/>
        <dbReference type="ChEBI" id="CHEBI:30616"/>
        <dbReference type="ChEBI" id="CHEBI:61977"/>
        <dbReference type="ChEBI" id="CHEBI:456216"/>
        <dbReference type="EC" id="2.7.11.1"/>
    </reaction>
</comment>
<dbReference type="GO" id="GO:0046872">
    <property type="term" value="F:metal ion binding"/>
    <property type="evidence" value="ECO:0007669"/>
    <property type="project" value="UniProtKB-UniRule"/>
</dbReference>
<dbReference type="EC" id="2.7.11.1" evidence="4 22"/>
<evidence type="ECO:0000256" key="4">
    <source>
        <dbReference type="ARBA" id="ARBA00012513"/>
    </source>
</evidence>
<evidence type="ECO:0000256" key="7">
    <source>
        <dbReference type="ARBA" id="ARBA00022527"/>
    </source>
</evidence>
<dbReference type="InterPro" id="IPR051272">
    <property type="entry name" value="RIO-type_Ser/Thr_kinase"/>
</dbReference>
<evidence type="ECO:0000256" key="21">
    <source>
        <dbReference type="ARBA" id="ARBA00068351"/>
    </source>
</evidence>
<comment type="cofactor">
    <cofactor evidence="1 22">
        <name>Mg(2+)</name>
        <dbReference type="ChEBI" id="CHEBI:18420"/>
    </cofactor>
</comment>
<evidence type="ECO:0000256" key="1">
    <source>
        <dbReference type="ARBA" id="ARBA00001946"/>
    </source>
</evidence>
<feature type="region of interest" description="Disordered" evidence="23">
    <location>
        <begin position="518"/>
        <end position="542"/>
    </location>
</feature>
<dbReference type="PROSITE" id="PS01245">
    <property type="entry name" value="RIO1"/>
    <property type="match status" value="1"/>
</dbReference>
<keyword evidence="10 22" id="KW-0808">Transferase</keyword>
<dbReference type="Pfam" id="PF01163">
    <property type="entry name" value="RIO1"/>
    <property type="match status" value="1"/>
</dbReference>
<protein>
    <recommendedName>
        <fullName evidence="21 22">Serine/threonine-protein kinase RIO3</fullName>
        <ecNumber evidence="4 22">2.7.11.1</ecNumber>
    </recommendedName>
</protein>
<evidence type="ECO:0000256" key="11">
    <source>
        <dbReference type="ARBA" id="ARBA00022723"/>
    </source>
</evidence>
<evidence type="ECO:0000256" key="2">
    <source>
        <dbReference type="ARBA" id="ARBA00004496"/>
    </source>
</evidence>
<evidence type="ECO:0000259" key="24">
    <source>
        <dbReference type="SMART" id="SM00090"/>
    </source>
</evidence>
<dbReference type="PIRSF" id="PIRSF038146">
    <property type="entry name" value="Ser/Thr_PK_RIO3"/>
    <property type="match status" value="1"/>
</dbReference>
<name>A0A2W1BLP5_HELAM</name>
<dbReference type="InterPro" id="IPR011009">
    <property type="entry name" value="Kinase-like_dom_sf"/>
</dbReference>
<dbReference type="AlphaFoldDB" id="A0A2W1BLP5"/>
<evidence type="ECO:0000256" key="9">
    <source>
        <dbReference type="ARBA" id="ARBA00022588"/>
    </source>
</evidence>
<dbReference type="GO" id="GO:0106310">
    <property type="term" value="F:protein serine kinase activity"/>
    <property type="evidence" value="ECO:0007669"/>
    <property type="project" value="RHEA"/>
</dbReference>
<evidence type="ECO:0000256" key="17">
    <source>
        <dbReference type="ARBA" id="ARBA00023118"/>
    </source>
</evidence>
<dbReference type="SUPFAM" id="SSF56112">
    <property type="entry name" value="Protein kinase-like (PK-like)"/>
    <property type="match status" value="1"/>
</dbReference>
<accession>A0A2W1BLP5</accession>
<dbReference type="PANTHER" id="PTHR45723">
    <property type="entry name" value="SERINE/THREONINE-PROTEIN KINASE RIO1"/>
    <property type="match status" value="1"/>
</dbReference>
<dbReference type="Proteomes" id="UP000249218">
    <property type="component" value="Unassembled WGS sequence"/>
</dbReference>
<keyword evidence="12 22" id="KW-0547">Nucleotide-binding</keyword>
<dbReference type="GO" id="GO:0004674">
    <property type="term" value="F:protein serine/threonine kinase activity"/>
    <property type="evidence" value="ECO:0007669"/>
    <property type="project" value="UniProtKB-UniRule"/>
</dbReference>
<comment type="subunit">
    <text evidence="20">Interacts with CASP10. Interacts with IRF3; RIOK3 probably mediates the interaction of TBK1 with IRF3. Associated with 40S pre-ribosomal particles.</text>
</comment>
<keyword evidence="6" id="KW-0690">Ribosome biogenesis</keyword>
<dbReference type="InterPro" id="IPR000687">
    <property type="entry name" value="RIO_kinase"/>
</dbReference>
<dbReference type="GO" id="GO:0005737">
    <property type="term" value="C:cytoplasm"/>
    <property type="evidence" value="ECO:0007669"/>
    <property type="project" value="UniProtKB-SubCell"/>
</dbReference>
<dbReference type="GO" id="GO:0042254">
    <property type="term" value="P:ribosome biogenesis"/>
    <property type="evidence" value="ECO:0007669"/>
    <property type="project" value="UniProtKB-KW"/>
</dbReference>
<evidence type="ECO:0000256" key="23">
    <source>
        <dbReference type="SAM" id="MobiDB-lite"/>
    </source>
</evidence>
<evidence type="ECO:0000256" key="18">
    <source>
        <dbReference type="ARBA" id="ARBA00047899"/>
    </source>
</evidence>
<evidence type="ECO:0000256" key="3">
    <source>
        <dbReference type="ARBA" id="ARBA00009196"/>
    </source>
</evidence>
<proteinExistence type="inferred from homology"/>
<reference evidence="25 26" key="1">
    <citation type="journal article" date="2017" name="BMC Biol.">
        <title>Genomic innovations, transcriptional plasticity and gene loss underlying the evolution and divergence of two highly polyphagous and invasive Helicoverpa pest species.</title>
        <authorList>
            <person name="Pearce S.L."/>
            <person name="Clarke D.F."/>
            <person name="East P.D."/>
            <person name="Elfekih S."/>
            <person name="Gordon K.H."/>
            <person name="Jermiin L.S."/>
            <person name="McGaughran A."/>
            <person name="Oakeshott J.G."/>
            <person name="Papanikolaou A."/>
            <person name="Perera O.P."/>
            <person name="Rane R.V."/>
            <person name="Richards S."/>
            <person name="Tay W.T."/>
            <person name="Walsh T.K."/>
            <person name="Anderson A."/>
            <person name="Anderson C.J."/>
            <person name="Asgari S."/>
            <person name="Board P.G."/>
            <person name="Bretschneider A."/>
            <person name="Campbell P.M."/>
            <person name="Chertemps T."/>
            <person name="Christeller J.T."/>
            <person name="Coppin C.W."/>
            <person name="Downes S.J."/>
            <person name="Duan G."/>
            <person name="Farnsworth C.A."/>
            <person name="Good R.T."/>
            <person name="Han L.B."/>
            <person name="Han Y.C."/>
            <person name="Hatje K."/>
            <person name="Horne I."/>
            <person name="Huang Y.P."/>
            <person name="Hughes D.S."/>
            <person name="Jacquin-Joly E."/>
            <person name="James W."/>
            <person name="Jhangiani S."/>
            <person name="Kollmar M."/>
            <person name="Kuwar S.S."/>
            <person name="Li S."/>
            <person name="Liu N.Y."/>
            <person name="Maibeche M.T."/>
            <person name="Miller J.R."/>
            <person name="Montagne N."/>
            <person name="Perry T."/>
            <person name="Qu J."/>
            <person name="Song S.V."/>
            <person name="Sutton G.G."/>
            <person name="Vogel H."/>
            <person name="Walenz B.P."/>
            <person name="Xu W."/>
            <person name="Zhang H.J."/>
            <person name="Zou Z."/>
            <person name="Batterham P."/>
            <person name="Edwards O.R."/>
            <person name="Feyereisen R."/>
            <person name="Gibbs R.A."/>
            <person name="Heckel D.G."/>
            <person name="McGrath A."/>
            <person name="Robin C."/>
            <person name="Scherer S.E."/>
            <person name="Worley K.C."/>
            <person name="Wu Y.D."/>
        </authorList>
    </citation>
    <scope>NUCLEOTIDE SEQUENCE [LARGE SCALE GENOMIC DNA]</scope>
    <source>
        <strain evidence="25">Harm_GR_Male_#8</strain>
        <tissue evidence="25">Whole organism</tissue>
    </source>
</reference>
<dbReference type="GO" id="GO:0005524">
    <property type="term" value="F:ATP binding"/>
    <property type="evidence" value="ECO:0007669"/>
    <property type="project" value="UniProtKB-UniRule"/>
</dbReference>
<keyword evidence="9" id="KW-0399">Innate immunity</keyword>
<dbReference type="InterPro" id="IPR018935">
    <property type="entry name" value="RIO_kinase_CS"/>
</dbReference>
<evidence type="ECO:0000313" key="26">
    <source>
        <dbReference type="Proteomes" id="UP000249218"/>
    </source>
</evidence>
<keyword evidence="13 22" id="KW-0418">Kinase</keyword>
<keyword evidence="5" id="KW-0963">Cytoplasm</keyword>
<evidence type="ECO:0000256" key="10">
    <source>
        <dbReference type="ARBA" id="ARBA00022679"/>
    </source>
</evidence>